<sequence length="125" mass="14612">MSQLGAFCNQLIRFFEELQGSFPEEKGISMALEAIKAGKKSNPRLMLDIFYDNIYVKANDLIINRKDDEVRDLARVVLAQKYNEMMPALMIFDKYWPTMSQDSKDAIWKYLFVLCKLCENVRAEK</sequence>
<proteinExistence type="predicted"/>
<name>A0A6C0K3A1_9ZZZZ</name>
<organism evidence="1">
    <name type="scientific">viral metagenome</name>
    <dbReference type="NCBI Taxonomy" id="1070528"/>
    <lineage>
        <taxon>unclassified sequences</taxon>
        <taxon>metagenomes</taxon>
        <taxon>organismal metagenomes</taxon>
    </lineage>
</organism>
<dbReference type="AlphaFoldDB" id="A0A6C0K3A1"/>
<dbReference type="EMBL" id="MN740798">
    <property type="protein sequence ID" value="QHU12199.1"/>
    <property type="molecule type" value="Genomic_DNA"/>
</dbReference>
<accession>A0A6C0K3A1</accession>
<reference evidence="1" key="1">
    <citation type="journal article" date="2020" name="Nature">
        <title>Giant virus diversity and host interactions through global metagenomics.</title>
        <authorList>
            <person name="Schulz F."/>
            <person name="Roux S."/>
            <person name="Paez-Espino D."/>
            <person name="Jungbluth S."/>
            <person name="Walsh D.A."/>
            <person name="Denef V.J."/>
            <person name="McMahon K.D."/>
            <person name="Konstantinidis K.T."/>
            <person name="Eloe-Fadrosh E.A."/>
            <person name="Kyrpides N.C."/>
            <person name="Woyke T."/>
        </authorList>
    </citation>
    <scope>NUCLEOTIDE SEQUENCE</scope>
    <source>
        <strain evidence="1">GVMAG-S-1101171-110</strain>
    </source>
</reference>
<evidence type="ECO:0000313" key="1">
    <source>
        <dbReference type="EMBL" id="QHU12199.1"/>
    </source>
</evidence>
<protein>
    <submittedName>
        <fullName evidence="1">Uncharacterized protein</fullName>
    </submittedName>
</protein>